<evidence type="ECO:0000313" key="3">
    <source>
        <dbReference type="Proteomes" id="UP001152300"/>
    </source>
</evidence>
<reference evidence="2" key="1">
    <citation type="submission" date="2022-11" db="EMBL/GenBank/DDBJ databases">
        <title>Genome Resource of Sclerotinia nivalis Strain SnTB1, a Plant Pathogen Isolated from American Ginseng.</title>
        <authorList>
            <person name="Fan S."/>
        </authorList>
    </citation>
    <scope>NUCLEOTIDE SEQUENCE</scope>
    <source>
        <strain evidence="2">SnTB1</strain>
    </source>
</reference>
<evidence type="ECO:0000256" key="1">
    <source>
        <dbReference type="SAM" id="SignalP"/>
    </source>
</evidence>
<dbReference type="OrthoDB" id="5365129at2759"/>
<accession>A0A9X0DKP4</accession>
<organism evidence="2 3">
    <name type="scientific">Sclerotinia nivalis</name>
    <dbReference type="NCBI Taxonomy" id="352851"/>
    <lineage>
        <taxon>Eukaryota</taxon>
        <taxon>Fungi</taxon>
        <taxon>Dikarya</taxon>
        <taxon>Ascomycota</taxon>
        <taxon>Pezizomycotina</taxon>
        <taxon>Leotiomycetes</taxon>
        <taxon>Helotiales</taxon>
        <taxon>Sclerotiniaceae</taxon>
        <taxon>Sclerotinia</taxon>
    </lineage>
</organism>
<protein>
    <submittedName>
        <fullName evidence="2">Uncharacterized protein</fullName>
    </submittedName>
</protein>
<name>A0A9X0DKP4_9HELO</name>
<keyword evidence="1" id="KW-0732">Signal</keyword>
<feature type="chain" id="PRO_5040981789" evidence="1">
    <location>
        <begin position="21"/>
        <end position="391"/>
    </location>
</feature>
<evidence type="ECO:0000313" key="2">
    <source>
        <dbReference type="EMBL" id="KAJ8065162.1"/>
    </source>
</evidence>
<comment type="caution">
    <text evidence="2">The sequence shown here is derived from an EMBL/GenBank/DDBJ whole genome shotgun (WGS) entry which is preliminary data.</text>
</comment>
<dbReference type="AlphaFoldDB" id="A0A9X0DKP4"/>
<sequence>MATAIGLLLGGLSLIPMAMDLFPPKVEQSTTVRIGAGTSIKSEANTAGNTPGIQLYDVVGRFVAKQGGSRDRIADGGYKDIKLTGGKGVGARQAQYISVSSGGNDALCISYIAVTWPDGGQQTWTGDVGFTCGAFWYESQTILDATTNYMPKCVWLDSDGSNGITTKAMGIHMTDFTPTDDRVEQYRTDPDSMCKSAPRFKLFTNAKDADCITVFDPPLDFTPNTLVDKDRSKVVGVAGTKSCDVKNKRRGRTEVPTPRDSSLLSNSNSNININITTNIPSISNSTSIPYSFNTSAFFGQLIVSNSTSHSAAGLCDSDSSRGPDFVARQEGSDGVYCDMRNKKTYPVCCLSGKPATGACFDVKLNTLRPPPGVAARDIGLPEKEYHTVTQW</sequence>
<gene>
    <name evidence="2" type="ORF">OCU04_005875</name>
</gene>
<keyword evidence="3" id="KW-1185">Reference proteome</keyword>
<dbReference type="Proteomes" id="UP001152300">
    <property type="component" value="Unassembled WGS sequence"/>
</dbReference>
<proteinExistence type="predicted"/>
<dbReference type="EMBL" id="JAPEIS010000006">
    <property type="protein sequence ID" value="KAJ8065162.1"/>
    <property type="molecule type" value="Genomic_DNA"/>
</dbReference>
<feature type="signal peptide" evidence="1">
    <location>
        <begin position="1"/>
        <end position="20"/>
    </location>
</feature>